<dbReference type="NCBIfam" id="TIGR00041">
    <property type="entry name" value="DTMP_kinase"/>
    <property type="match status" value="1"/>
</dbReference>
<evidence type="ECO:0000313" key="10">
    <source>
        <dbReference type="EMBL" id="CAH2354090.1"/>
    </source>
</evidence>
<evidence type="ECO:0000256" key="7">
    <source>
        <dbReference type="ARBA" id="ARBA00022777"/>
    </source>
</evidence>
<evidence type="ECO:0000313" key="11">
    <source>
        <dbReference type="Proteomes" id="UP000837801"/>
    </source>
</evidence>
<reference evidence="10" key="1">
    <citation type="submission" date="2022-03" db="EMBL/GenBank/DDBJ databases">
        <authorList>
            <person name="Legras J.-L."/>
            <person name="Devillers H."/>
            <person name="Grondin C."/>
        </authorList>
    </citation>
    <scope>NUCLEOTIDE SEQUENCE</scope>
    <source>
        <strain evidence="10">CLIB 1423</strain>
    </source>
</reference>
<dbReference type="GO" id="GO:0006233">
    <property type="term" value="P:dTDP biosynthetic process"/>
    <property type="evidence" value="ECO:0007669"/>
    <property type="project" value="InterPro"/>
</dbReference>
<dbReference type="EC" id="2.7.4.9" evidence="3"/>
<keyword evidence="8" id="KW-0067">ATP-binding</keyword>
<dbReference type="PANTHER" id="PTHR10344:SF1">
    <property type="entry name" value="THYMIDYLATE KINASE"/>
    <property type="match status" value="1"/>
</dbReference>
<proteinExistence type="inferred from homology"/>
<keyword evidence="6" id="KW-0547">Nucleotide-binding</keyword>
<dbReference type="GO" id="GO:0006235">
    <property type="term" value="P:dTTP biosynthetic process"/>
    <property type="evidence" value="ECO:0007669"/>
    <property type="project" value="TreeGrafter"/>
</dbReference>
<keyword evidence="4" id="KW-0808">Transferase</keyword>
<dbReference type="OrthoDB" id="425602at2759"/>
<evidence type="ECO:0000256" key="6">
    <source>
        <dbReference type="ARBA" id="ARBA00022741"/>
    </source>
</evidence>
<dbReference type="InterPro" id="IPR018094">
    <property type="entry name" value="Thymidylate_kinase"/>
</dbReference>
<keyword evidence="11" id="KW-1185">Reference proteome</keyword>
<dbReference type="CDD" id="cd01672">
    <property type="entry name" value="TMPK"/>
    <property type="match status" value="1"/>
</dbReference>
<name>A0A9P0W010_9ASCO</name>
<organism evidence="10 11">
    <name type="scientific">[Candida] railenensis</name>
    <dbReference type="NCBI Taxonomy" id="45579"/>
    <lineage>
        <taxon>Eukaryota</taxon>
        <taxon>Fungi</taxon>
        <taxon>Dikarya</taxon>
        <taxon>Ascomycota</taxon>
        <taxon>Saccharomycotina</taxon>
        <taxon>Pichiomycetes</taxon>
        <taxon>Debaryomycetaceae</taxon>
        <taxon>Kurtzmaniella</taxon>
    </lineage>
</organism>
<dbReference type="SUPFAM" id="SSF52540">
    <property type="entry name" value="P-loop containing nucleoside triphosphate hydrolases"/>
    <property type="match status" value="1"/>
</dbReference>
<comment type="caution">
    <text evidence="10">The sequence shown here is derived from an EMBL/GenBank/DDBJ whole genome shotgun (WGS) entry which is preliminary data.</text>
</comment>
<keyword evidence="7 10" id="KW-0418">Kinase</keyword>
<dbReference type="HAMAP" id="MF_00165">
    <property type="entry name" value="Thymidylate_kinase"/>
    <property type="match status" value="1"/>
</dbReference>
<dbReference type="GO" id="GO:0005634">
    <property type="term" value="C:nucleus"/>
    <property type="evidence" value="ECO:0007669"/>
    <property type="project" value="TreeGrafter"/>
</dbReference>
<dbReference type="GO" id="GO:0006227">
    <property type="term" value="P:dUDP biosynthetic process"/>
    <property type="evidence" value="ECO:0007669"/>
    <property type="project" value="TreeGrafter"/>
</dbReference>
<evidence type="ECO:0000256" key="1">
    <source>
        <dbReference type="ARBA" id="ARBA00004992"/>
    </source>
</evidence>
<comment type="pathway">
    <text evidence="1">Pyrimidine metabolism; dTTP biosynthesis.</text>
</comment>
<accession>A0A9P0W010</accession>
<protein>
    <recommendedName>
        <fullName evidence="3">dTMP kinase</fullName>
        <ecNumber evidence="3">2.7.4.9</ecNumber>
    </recommendedName>
</protein>
<dbReference type="PANTHER" id="PTHR10344">
    <property type="entry name" value="THYMIDYLATE KINASE"/>
    <property type="match status" value="1"/>
</dbReference>
<evidence type="ECO:0000256" key="2">
    <source>
        <dbReference type="ARBA" id="ARBA00009776"/>
    </source>
</evidence>
<dbReference type="InterPro" id="IPR018095">
    <property type="entry name" value="Thymidylate_kin_CS"/>
</dbReference>
<dbReference type="InterPro" id="IPR027417">
    <property type="entry name" value="P-loop_NTPase"/>
</dbReference>
<evidence type="ECO:0000256" key="5">
    <source>
        <dbReference type="ARBA" id="ARBA00022727"/>
    </source>
</evidence>
<evidence type="ECO:0000256" key="3">
    <source>
        <dbReference type="ARBA" id="ARBA00012980"/>
    </source>
</evidence>
<dbReference type="GO" id="GO:0005524">
    <property type="term" value="F:ATP binding"/>
    <property type="evidence" value="ECO:0007669"/>
    <property type="project" value="UniProtKB-KW"/>
</dbReference>
<dbReference type="Proteomes" id="UP000837801">
    <property type="component" value="Unassembled WGS sequence"/>
</dbReference>
<dbReference type="InterPro" id="IPR039430">
    <property type="entry name" value="Thymidylate_kin-like_dom"/>
</dbReference>
<dbReference type="GO" id="GO:0005829">
    <property type="term" value="C:cytosol"/>
    <property type="evidence" value="ECO:0007669"/>
    <property type="project" value="TreeGrafter"/>
</dbReference>
<evidence type="ECO:0000256" key="8">
    <source>
        <dbReference type="ARBA" id="ARBA00022840"/>
    </source>
</evidence>
<sequence>MPRGQLILIEGLDRSGKSTQSQVLFEKFSPDSSLVKFPNRETKIGSIINEYLTDSDFHLSDQSAHLLFSANRWELAQSIIDDLNEGKFVVLDRYIYSGIAYSLAKSKQSSVQPEMSSVDWLYSPDKGLPKPDLTIFLTLDLKELGNRKGWGEERYEKEEFQKTVKSCFEEVFKQHDKIKSIDVNGKDIEQVTALIWAELEAHGATTLTERAIEKFE</sequence>
<dbReference type="GO" id="GO:0004550">
    <property type="term" value="F:nucleoside diphosphate kinase activity"/>
    <property type="evidence" value="ECO:0007669"/>
    <property type="project" value="TreeGrafter"/>
</dbReference>
<feature type="domain" description="Thymidylate kinase-like" evidence="9">
    <location>
        <begin position="9"/>
        <end position="195"/>
    </location>
</feature>
<dbReference type="AlphaFoldDB" id="A0A9P0W010"/>
<dbReference type="Gene3D" id="3.40.50.300">
    <property type="entry name" value="P-loop containing nucleotide triphosphate hydrolases"/>
    <property type="match status" value="1"/>
</dbReference>
<dbReference type="PROSITE" id="PS01331">
    <property type="entry name" value="THYMIDYLATE_KINASE"/>
    <property type="match status" value="1"/>
</dbReference>
<comment type="similarity">
    <text evidence="2">Belongs to the thymidylate kinase family.</text>
</comment>
<keyword evidence="5" id="KW-0545">Nucleotide biosynthesis</keyword>
<gene>
    <name evidence="10" type="ORF">CLIB1423_14S01794</name>
</gene>
<dbReference type="EMBL" id="CAKXYY010000014">
    <property type="protein sequence ID" value="CAH2354090.1"/>
    <property type="molecule type" value="Genomic_DNA"/>
</dbReference>
<evidence type="ECO:0000256" key="4">
    <source>
        <dbReference type="ARBA" id="ARBA00022679"/>
    </source>
</evidence>
<dbReference type="Pfam" id="PF02223">
    <property type="entry name" value="Thymidylate_kin"/>
    <property type="match status" value="1"/>
</dbReference>
<dbReference type="GO" id="GO:0004798">
    <property type="term" value="F:dTMP kinase activity"/>
    <property type="evidence" value="ECO:0007669"/>
    <property type="project" value="UniProtKB-EC"/>
</dbReference>
<evidence type="ECO:0000259" key="9">
    <source>
        <dbReference type="Pfam" id="PF02223"/>
    </source>
</evidence>